<feature type="domain" description="NolW-like" evidence="6">
    <location>
        <begin position="117"/>
        <end position="172"/>
    </location>
</feature>
<protein>
    <recommendedName>
        <fullName evidence="3">Type 3 secretion system secretin</fullName>
        <shortName evidence="3">T3SS secretin</shortName>
    </recommendedName>
</protein>
<evidence type="ECO:0000259" key="7">
    <source>
        <dbReference type="Pfam" id="PF23536"/>
    </source>
</evidence>
<dbReference type="KEGG" id="pgz:C2E15_03255"/>
<keyword evidence="2 3" id="KW-0732">Signal</keyword>
<dbReference type="GO" id="GO:0009279">
    <property type="term" value="C:cell outer membrane"/>
    <property type="evidence" value="ECO:0007669"/>
    <property type="project" value="UniProtKB-SubCell"/>
</dbReference>
<feature type="domain" description="NolW-like" evidence="6">
    <location>
        <begin position="182"/>
        <end position="306"/>
    </location>
</feature>
<evidence type="ECO:0000259" key="6">
    <source>
        <dbReference type="Pfam" id="PF03958"/>
    </source>
</evidence>
<keyword evidence="3" id="KW-0998">Cell outer membrane</keyword>
<evidence type="ECO:0000256" key="4">
    <source>
        <dbReference type="RuleBase" id="RU004004"/>
    </source>
</evidence>
<feature type="domain" description="TraK C-terminal" evidence="7">
    <location>
        <begin position="559"/>
        <end position="656"/>
    </location>
</feature>
<dbReference type="PRINTS" id="PR01337">
    <property type="entry name" value="TYPE3OMGPROT"/>
</dbReference>
<feature type="signal peptide" evidence="3">
    <location>
        <begin position="1"/>
        <end position="25"/>
    </location>
</feature>
<keyword evidence="3" id="KW-0472">Membrane</keyword>
<dbReference type="Proteomes" id="UP000238365">
    <property type="component" value="Chromosome"/>
</dbReference>
<organism evidence="8 9">
    <name type="scientific">Mixta gaviniae</name>
    <dbReference type="NCBI Taxonomy" id="665914"/>
    <lineage>
        <taxon>Bacteria</taxon>
        <taxon>Pseudomonadati</taxon>
        <taxon>Pseudomonadota</taxon>
        <taxon>Gammaproteobacteria</taxon>
        <taxon>Enterobacterales</taxon>
        <taxon>Erwiniaceae</taxon>
        <taxon>Mixta</taxon>
    </lineage>
</organism>
<dbReference type="NCBIfam" id="TIGR02516">
    <property type="entry name" value="type_III_yscC"/>
    <property type="match status" value="1"/>
</dbReference>
<dbReference type="InterPro" id="IPR050810">
    <property type="entry name" value="Bact_Secretion_Sys_Channel"/>
</dbReference>
<keyword evidence="9" id="KW-1185">Reference proteome</keyword>
<dbReference type="Gene3D" id="3.30.1370.120">
    <property type="match status" value="2"/>
</dbReference>
<dbReference type="InterPro" id="IPR055397">
    <property type="entry name" value="TraK_C"/>
</dbReference>
<reference evidence="8 9" key="1">
    <citation type="submission" date="2018-01" db="EMBL/GenBank/DDBJ databases">
        <title>Complete and assembled Genome of Pantoea gaviniae DSM22758T.</title>
        <authorList>
            <person name="Stevens M.J.A."/>
            <person name="Zurfluh K."/>
            <person name="Stephan R."/>
        </authorList>
    </citation>
    <scope>NUCLEOTIDE SEQUENCE [LARGE SCALE GENOMIC DNA]</scope>
    <source>
        <strain evidence="8 9">DSM 22758</strain>
    </source>
</reference>
<sequence length="685" mass="74400" precursor="true">MPAITRPLRWAAALLLLACSHPLYASTPEAWKNGAYAYSADNTPLNIILEDFTNSFGVDINIGTLPDSNVTGRLRAASPEAFLNRLALEYRFQWFVYNNTLYVSPLSAQTSRRLEISPDAAPDIKQALKGVGLLEPRFGWGELPDEGVVLVTGPPEYVNLIADFAKKSDTPKEDKSPKEMMAFPLKYASVADRNIRYRDQTLLVPGVATMLNELLGQSSSDSAKGMSSGQGGDDGMEQMQMESQNVLNQLIGRGSHQDRSSAGSALSAMAGRVSADVRNNALLVRDDPKYRSAYQALIAMIDVPQKLIEIDALIVDIDRNELARLSSSWAGQFGNVSGGSTLLSGPSTLFVTDFRRFFADIQALEGEGTASIIANPSIMTLENQPAVIDFSDTAFIRAIGERVADIQAVTAGTSLRVTPRAIGSSQSSVQLIVDVEDGKLEKNDDGEAEGTSNGVISTQALVQERRSLVMGGFHTKQSGDRERRVPILGSIPLIGKLFTSTRHETSQRERLFIITPHLVGDQVDPSRYIADENRSQLNDAMGDVNRRHKYTDMKSLVETALRDLAENRVPTGFSTGGSGETLSALCRLPGGLFNDYRRHQWYHNSSVQIAVGVVTNNSNVTQRFDEASCRSDRTLAVAVWPRAQLRPGESAEVYVAFEPGAAARPGRVSLLSSSGSGISAGRLLR</sequence>
<keyword evidence="3 4" id="KW-0813">Transport</keyword>
<dbReference type="GO" id="GO:0030257">
    <property type="term" value="C:type III protein secretion system complex"/>
    <property type="evidence" value="ECO:0007669"/>
    <property type="project" value="UniProtKB-UniRule"/>
</dbReference>
<dbReference type="GO" id="GO:0015627">
    <property type="term" value="C:type II protein secretion system complex"/>
    <property type="evidence" value="ECO:0007669"/>
    <property type="project" value="TreeGrafter"/>
</dbReference>
<dbReference type="Pfam" id="PF03958">
    <property type="entry name" value="Secretin_N"/>
    <property type="match status" value="2"/>
</dbReference>
<dbReference type="EMBL" id="CP026377">
    <property type="protein sequence ID" value="AUX95356.1"/>
    <property type="molecule type" value="Genomic_DNA"/>
</dbReference>
<evidence type="ECO:0000259" key="5">
    <source>
        <dbReference type="Pfam" id="PF00263"/>
    </source>
</evidence>
<evidence type="ECO:0000256" key="3">
    <source>
        <dbReference type="HAMAP-Rule" id="MF_02219"/>
    </source>
</evidence>
<dbReference type="InterPro" id="IPR004846">
    <property type="entry name" value="T2SS/T3SS_dom"/>
</dbReference>
<comment type="similarity">
    <text evidence="3">Belongs to the bacterial secretin family. T3SS SctC subfamily.</text>
</comment>
<dbReference type="InterPro" id="IPR003522">
    <property type="entry name" value="T3SS_OM_pore_YscC"/>
</dbReference>
<dbReference type="Pfam" id="PF23536">
    <property type="entry name" value="TraK_C"/>
    <property type="match status" value="1"/>
</dbReference>
<feature type="domain" description="Type II/III secretion system secretin-like" evidence="5">
    <location>
        <begin position="363"/>
        <end position="519"/>
    </location>
</feature>
<evidence type="ECO:0000313" key="9">
    <source>
        <dbReference type="Proteomes" id="UP000238365"/>
    </source>
</evidence>
<name>A0A2L0ILC1_9GAMM</name>
<dbReference type="Gene3D" id="3.55.50.30">
    <property type="match status" value="1"/>
</dbReference>
<comment type="function">
    <text evidence="3">Component of the type III secretion system (T3SS), also called injectisome, which is used to inject bacterial effector proteins into eukaryotic host cells. Forms a ring-shaped multimeric structure with an apparent central pore in the outer membrane.</text>
</comment>
<feature type="chain" id="PRO_5026399073" description="Type 3 secretion system secretin" evidence="3">
    <location>
        <begin position="26"/>
        <end position="685"/>
    </location>
</feature>
<comment type="subunit">
    <text evidence="3">The core secretion machinery of the T3SS is composed of approximately 20 different proteins, including cytoplasmic components, a base, an export apparatus and a needle. This subunit is part of the base, which anchors the injectisome in the bacterial cell envelope. Forms a stable homooligomeric complex.</text>
</comment>
<dbReference type="InterPro" id="IPR038591">
    <property type="entry name" value="NolW-like_sf"/>
</dbReference>
<dbReference type="PANTHER" id="PTHR30332:SF5">
    <property type="entry name" value="SPI-1 TYPE 3 SECRETION SYSTEM SECRETIN"/>
    <property type="match status" value="1"/>
</dbReference>
<proteinExistence type="inferred from homology"/>
<evidence type="ECO:0000256" key="1">
    <source>
        <dbReference type="ARBA" id="ARBA00004442"/>
    </source>
</evidence>
<accession>A0A2L0ILC1</accession>
<dbReference type="PANTHER" id="PTHR30332">
    <property type="entry name" value="PROBABLE GENERAL SECRETION PATHWAY PROTEIN D"/>
    <property type="match status" value="1"/>
</dbReference>
<evidence type="ECO:0000256" key="2">
    <source>
        <dbReference type="ARBA" id="ARBA00022729"/>
    </source>
</evidence>
<gene>
    <name evidence="3" type="primary">sctC</name>
    <name evidence="8" type="ORF">C2E15_03255</name>
</gene>
<dbReference type="GO" id="GO:0030254">
    <property type="term" value="P:protein secretion by the type III secretion system"/>
    <property type="evidence" value="ECO:0007669"/>
    <property type="project" value="UniProtKB-UniRule"/>
</dbReference>
<comment type="subcellular location">
    <subcellularLocation>
        <location evidence="1 3 4">Cell outer membrane</location>
    </subcellularLocation>
</comment>
<dbReference type="Pfam" id="PF00263">
    <property type="entry name" value="Secretin"/>
    <property type="match status" value="1"/>
</dbReference>
<dbReference type="HAMAP" id="MF_02219">
    <property type="entry name" value="Type_III_secretin"/>
    <property type="match status" value="1"/>
</dbReference>
<evidence type="ECO:0000313" key="8">
    <source>
        <dbReference type="EMBL" id="AUX95356.1"/>
    </source>
</evidence>
<dbReference type="InterPro" id="IPR005644">
    <property type="entry name" value="NolW-like"/>
</dbReference>
<dbReference type="AlphaFoldDB" id="A0A2L0ILC1"/>
<keyword evidence="3" id="KW-0653">Protein transport</keyword>
<keyword evidence="3" id="KW-0811">Translocation</keyword>